<dbReference type="EMBL" id="OZ034819">
    <property type="protein sequence ID" value="CAL1397513.1"/>
    <property type="molecule type" value="Genomic_DNA"/>
</dbReference>
<dbReference type="InterPro" id="IPR050232">
    <property type="entry name" value="FBL13/AtMIF1-like"/>
</dbReference>
<feature type="domain" description="FBD" evidence="1">
    <location>
        <begin position="133"/>
        <end position="175"/>
    </location>
</feature>
<sequence length="239" mass="26818">MSPIVIEAPSLVHLHLQDFEELQFVDSRLSSLLSAQVDICKSKMLDQCVIGFLAQISNAKELYLSRQTMRLLSVVLRKDDVQLPAFPNLTIEPAGSSCLLLHSLLESASKLHHLVIDFGSSDSTTMEWEASEPAACTPKCLLSSLEEVEIKDLVAEDNEMKMAAYLLKAGVVLKMKKVNNMCLVHDDDLKLLAPLPEPPKPRRPVNNAKQDFFELNQINDPDKEIKDILKSFNNEAWTY</sequence>
<dbReference type="AlphaFoldDB" id="A0AAV2FI79"/>
<organism evidence="2 3">
    <name type="scientific">Linum trigynum</name>
    <dbReference type="NCBI Taxonomy" id="586398"/>
    <lineage>
        <taxon>Eukaryota</taxon>
        <taxon>Viridiplantae</taxon>
        <taxon>Streptophyta</taxon>
        <taxon>Embryophyta</taxon>
        <taxon>Tracheophyta</taxon>
        <taxon>Spermatophyta</taxon>
        <taxon>Magnoliopsida</taxon>
        <taxon>eudicotyledons</taxon>
        <taxon>Gunneridae</taxon>
        <taxon>Pentapetalae</taxon>
        <taxon>rosids</taxon>
        <taxon>fabids</taxon>
        <taxon>Malpighiales</taxon>
        <taxon>Linaceae</taxon>
        <taxon>Linum</taxon>
    </lineage>
</organism>
<protein>
    <recommendedName>
        <fullName evidence="1">FBD domain-containing protein</fullName>
    </recommendedName>
</protein>
<dbReference type="Pfam" id="PF08387">
    <property type="entry name" value="FBD"/>
    <property type="match status" value="1"/>
</dbReference>
<keyword evidence="3" id="KW-1185">Reference proteome</keyword>
<dbReference type="InterPro" id="IPR006566">
    <property type="entry name" value="FBD"/>
</dbReference>
<dbReference type="PANTHER" id="PTHR31900">
    <property type="entry name" value="F-BOX/RNI SUPERFAMILY PROTEIN-RELATED"/>
    <property type="match status" value="1"/>
</dbReference>
<reference evidence="2 3" key="1">
    <citation type="submission" date="2024-04" db="EMBL/GenBank/DDBJ databases">
        <authorList>
            <person name="Fracassetti M."/>
        </authorList>
    </citation>
    <scope>NUCLEOTIDE SEQUENCE [LARGE SCALE GENOMIC DNA]</scope>
</reference>
<accession>A0AAV2FI79</accession>
<evidence type="ECO:0000313" key="3">
    <source>
        <dbReference type="Proteomes" id="UP001497516"/>
    </source>
</evidence>
<evidence type="ECO:0000313" key="2">
    <source>
        <dbReference type="EMBL" id="CAL1397513.1"/>
    </source>
</evidence>
<gene>
    <name evidence="2" type="ORF">LTRI10_LOCUS37808</name>
</gene>
<dbReference type="PANTHER" id="PTHR31900:SF34">
    <property type="entry name" value="EMB|CAB62440.1-RELATED"/>
    <property type="match status" value="1"/>
</dbReference>
<name>A0AAV2FI79_9ROSI</name>
<proteinExistence type="predicted"/>
<evidence type="ECO:0000259" key="1">
    <source>
        <dbReference type="Pfam" id="PF08387"/>
    </source>
</evidence>
<dbReference type="Proteomes" id="UP001497516">
    <property type="component" value="Chromosome 6"/>
</dbReference>